<feature type="signal peptide" evidence="2">
    <location>
        <begin position="1"/>
        <end position="18"/>
    </location>
</feature>
<evidence type="ECO:0000313" key="4">
    <source>
        <dbReference type="Proteomes" id="UP000236737"/>
    </source>
</evidence>
<sequence>MKKLIIVALLVVGMTSFAQNKKEIGSRHHRDEMEKFTPKQQNQLMLKKMTLELDLNASQQKDMSKIIAEKSDKRQARMKEMKANEDSSTKPTSDEMFARKNKMLEEKIAMKERMKKILSTEQYKKWDDMNGKRHHGMKNRMMRHKDGKPANMGDKK</sequence>
<reference evidence="4" key="1">
    <citation type="submission" date="2016-10" db="EMBL/GenBank/DDBJ databases">
        <authorList>
            <person name="Varghese N."/>
            <person name="Submissions S."/>
        </authorList>
    </citation>
    <scope>NUCLEOTIDE SEQUENCE [LARGE SCALE GENOMIC DNA]</scope>
    <source>
        <strain evidence="4">CGMCC 1.9230</strain>
    </source>
</reference>
<feature type="chain" id="PRO_5009288717" description="LTXXQ motif family protein" evidence="2">
    <location>
        <begin position="19"/>
        <end position="156"/>
    </location>
</feature>
<gene>
    <name evidence="3" type="ORF">SAMN04488130_10541</name>
</gene>
<dbReference type="RefSeq" id="WP_103999615.1">
    <property type="nucleotide sequence ID" value="NZ_FNVP01000005.1"/>
</dbReference>
<feature type="compositionally biased region" description="Basic residues" evidence="1">
    <location>
        <begin position="132"/>
        <end position="146"/>
    </location>
</feature>
<dbReference type="Proteomes" id="UP000236737">
    <property type="component" value="Unassembled WGS sequence"/>
</dbReference>
<accession>A0A1H5WUK4</accession>
<protein>
    <recommendedName>
        <fullName evidence="5">LTXXQ motif family protein</fullName>
    </recommendedName>
</protein>
<evidence type="ECO:0000313" key="3">
    <source>
        <dbReference type="EMBL" id="SEG02607.1"/>
    </source>
</evidence>
<dbReference type="EMBL" id="FNVP01000005">
    <property type="protein sequence ID" value="SEG02607.1"/>
    <property type="molecule type" value="Genomic_DNA"/>
</dbReference>
<evidence type="ECO:0008006" key="5">
    <source>
        <dbReference type="Google" id="ProtNLM"/>
    </source>
</evidence>
<proteinExistence type="predicted"/>
<feature type="region of interest" description="Disordered" evidence="1">
    <location>
        <begin position="125"/>
        <end position="156"/>
    </location>
</feature>
<evidence type="ECO:0000256" key="2">
    <source>
        <dbReference type="SAM" id="SignalP"/>
    </source>
</evidence>
<organism evidence="3 4">
    <name type="scientific">Flavobacterium urumqiense</name>
    <dbReference type="NCBI Taxonomy" id="935224"/>
    <lineage>
        <taxon>Bacteria</taxon>
        <taxon>Pseudomonadati</taxon>
        <taxon>Bacteroidota</taxon>
        <taxon>Flavobacteriia</taxon>
        <taxon>Flavobacteriales</taxon>
        <taxon>Flavobacteriaceae</taxon>
        <taxon>Flavobacterium</taxon>
    </lineage>
</organism>
<feature type="region of interest" description="Disordered" evidence="1">
    <location>
        <begin position="71"/>
        <end position="98"/>
    </location>
</feature>
<dbReference type="AlphaFoldDB" id="A0A1H5WUK4"/>
<keyword evidence="2" id="KW-0732">Signal</keyword>
<keyword evidence="4" id="KW-1185">Reference proteome</keyword>
<dbReference type="OrthoDB" id="956918at2"/>
<name>A0A1H5WUK4_9FLAO</name>
<evidence type="ECO:0000256" key="1">
    <source>
        <dbReference type="SAM" id="MobiDB-lite"/>
    </source>
</evidence>